<dbReference type="EMBL" id="BSNG01000001">
    <property type="protein sequence ID" value="GLQ08803.1"/>
    <property type="molecule type" value="Genomic_DNA"/>
</dbReference>
<evidence type="ECO:0000259" key="13">
    <source>
        <dbReference type="PROSITE" id="PS51201"/>
    </source>
</evidence>
<gene>
    <name evidence="14" type="ORF">GCM10007913_07350</name>
</gene>
<feature type="transmembrane region" description="Helical" evidence="12">
    <location>
        <begin position="284"/>
        <end position="304"/>
    </location>
</feature>
<dbReference type="InterPro" id="IPR006153">
    <property type="entry name" value="Cation/H_exchanger_TM"/>
</dbReference>
<feature type="transmembrane region" description="Helical" evidence="12">
    <location>
        <begin position="344"/>
        <end position="366"/>
    </location>
</feature>
<dbReference type="InterPro" id="IPR003148">
    <property type="entry name" value="RCK_N"/>
</dbReference>
<keyword evidence="3" id="KW-0813">Transport</keyword>
<evidence type="ECO:0000256" key="9">
    <source>
        <dbReference type="ARBA" id="ARBA00022989"/>
    </source>
</evidence>
<feature type="transmembrane region" description="Helical" evidence="12">
    <location>
        <begin position="161"/>
        <end position="186"/>
    </location>
</feature>
<feature type="transmembrane region" description="Helical" evidence="12">
    <location>
        <begin position="20"/>
        <end position="38"/>
    </location>
</feature>
<name>A0ABQ5UB09_9HYPH</name>
<evidence type="ECO:0000256" key="1">
    <source>
        <dbReference type="ARBA" id="ARBA00004141"/>
    </source>
</evidence>
<evidence type="ECO:0000256" key="3">
    <source>
        <dbReference type="ARBA" id="ARBA00022448"/>
    </source>
</evidence>
<evidence type="ECO:0000256" key="12">
    <source>
        <dbReference type="SAM" id="Phobius"/>
    </source>
</evidence>
<evidence type="ECO:0000256" key="7">
    <source>
        <dbReference type="ARBA" id="ARBA00022692"/>
    </source>
</evidence>
<keyword evidence="9 12" id="KW-1133">Transmembrane helix</keyword>
<comment type="similarity">
    <text evidence="2">Belongs to the monovalent cation:proton antiporter 2 (CPA2) transporter (TC 2.A.37) family.</text>
</comment>
<feature type="transmembrane region" description="Helical" evidence="12">
    <location>
        <begin position="310"/>
        <end position="332"/>
    </location>
</feature>
<dbReference type="PRINTS" id="PR00335">
    <property type="entry name" value="KUPTAKETRKA"/>
</dbReference>
<evidence type="ECO:0000256" key="6">
    <source>
        <dbReference type="ARBA" id="ARBA00022538"/>
    </source>
</evidence>
<dbReference type="Gene3D" id="1.20.1530.20">
    <property type="match status" value="1"/>
</dbReference>
<feature type="transmembrane region" description="Helical" evidence="12">
    <location>
        <begin position="372"/>
        <end position="395"/>
    </location>
</feature>
<keyword evidence="10" id="KW-0406">Ion transport</keyword>
<keyword evidence="5" id="KW-1003">Cell membrane</keyword>
<dbReference type="InterPro" id="IPR006036">
    <property type="entry name" value="K_uptake_TrkA"/>
</dbReference>
<dbReference type="PROSITE" id="PS51201">
    <property type="entry name" value="RCK_N"/>
    <property type="match status" value="1"/>
</dbReference>
<evidence type="ECO:0000256" key="11">
    <source>
        <dbReference type="ARBA" id="ARBA00023136"/>
    </source>
</evidence>
<keyword evidence="6" id="KW-0633">Potassium transport</keyword>
<feature type="transmembrane region" description="Helical" evidence="12">
    <location>
        <begin position="69"/>
        <end position="88"/>
    </location>
</feature>
<dbReference type="Gene3D" id="3.40.50.720">
    <property type="entry name" value="NAD(P)-binding Rossmann-like Domain"/>
    <property type="match status" value="1"/>
</dbReference>
<evidence type="ECO:0000256" key="10">
    <source>
        <dbReference type="ARBA" id="ARBA00023065"/>
    </source>
</evidence>
<feature type="transmembrane region" description="Helical" evidence="12">
    <location>
        <begin position="128"/>
        <end position="149"/>
    </location>
</feature>
<evidence type="ECO:0000313" key="15">
    <source>
        <dbReference type="Proteomes" id="UP001161406"/>
    </source>
</evidence>
<evidence type="ECO:0000256" key="2">
    <source>
        <dbReference type="ARBA" id="ARBA00005551"/>
    </source>
</evidence>
<dbReference type="PANTHER" id="PTHR46157">
    <property type="entry name" value="K(+) EFFLUX ANTIPORTER 3, CHLOROPLASTIC"/>
    <property type="match status" value="1"/>
</dbReference>
<dbReference type="NCBIfam" id="TIGR00932">
    <property type="entry name" value="2a37"/>
    <property type="match status" value="1"/>
</dbReference>
<keyword evidence="15" id="KW-1185">Reference proteome</keyword>
<evidence type="ECO:0000313" key="14">
    <source>
        <dbReference type="EMBL" id="GLQ08803.1"/>
    </source>
</evidence>
<keyword evidence="4" id="KW-0050">Antiport</keyword>
<evidence type="ECO:0000256" key="4">
    <source>
        <dbReference type="ARBA" id="ARBA00022449"/>
    </source>
</evidence>
<feature type="transmembrane region" description="Helical" evidence="12">
    <location>
        <begin position="100"/>
        <end position="122"/>
    </location>
</feature>
<keyword evidence="11 12" id="KW-0472">Membrane</keyword>
<feature type="transmembrane region" description="Helical" evidence="12">
    <location>
        <begin position="45"/>
        <end position="63"/>
    </location>
</feature>
<organism evidence="14 15">
    <name type="scientific">Devosia yakushimensis</name>
    <dbReference type="NCBI Taxonomy" id="470028"/>
    <lineage>
        <taxon>Bacteria</taxon>
        <taxon>Pseudomonadati</taxon>
        <taxon>Pseudomonadota</taxon>
        <taxon>Alphaproteobacteria</taxon>
        <taxon>Hyphomicrobiales</taxon>
        <taxon>Devosiaceae</taxon>
        <taxon>Devosia</taxon>
    </lineage>
</organism>
<dbReference type="Proteomes" id="UP001161406">
    <property type="component" value="Unassembled WGS sequence"/>
</dbReference>
<dbReference type="InterPro" id="IPR038770">
    <property type="entry name" value="Na+/solute_symporter_sf"/>
</dbReference>
<evidence type="ECO:0000256" key="8">
    <source>
        <dbReference type="ARBA" id="ARBA00022958"/>
    </source>
</evidence>
<reference evidence="14" key="1">
    <citation type="journal article" date="2014" name="Int. J. Syst. Evol. Microbiol.">
        <title>Complete genome of a new Firmicutes species belonging to the dominant human colonic microbiota ('Ruminococcus bicirculans') reveals two chromosomes and a selective capacity to utilize plant glucans.</title>
        <authorList>
            <consortium name="NISC Comparative Sequencing Program"/>
            <person name="Wegmann U."/>
            <person name="Louis P."/>
            <person name="Goesmann A."/>
            <person name="Henrissat B."/>
            <person name="Duncan S.H."/>
            <person name="Flint H.J."/>
        </authorList>
    </citation>
    <scope>NUCLEOTIDE SEQUENCE</scope>
    <source>
        <strain evidence="14">NBRC 103855</strain>
    </source>
</reference>
<dbReference type="Pfam" id="PF02254">
    <property type="entry name" value="TrkA_N"/>
    <property type="match status" value="1"/>
</dbReference>
<comment type="caution">
    <text evidence="14">The sequence shown here is derived from an EMBL/GenBank/DDBJ whole genome shotgun (WGS) entry which is preliminary data.</text>
</comment>
<dbReference type="InterPro" id="IPR036291">
    <property type="entry name" value="NAD(P)-bd_dom_sf"/>
</dbReference>
<reference evidence="14" key="2">
    <citation type="submission" date="2023-01" db="EMBL/GenBank/DDBJ databases">
        <title>Draft genome sequence of Devosia yakushimensis strain NBRC 103855.</title>
        <authorList>
            <person name="Sun Q."/>
            <person name="Mori K."/>
        </authorList>
    </citation>
    <scope>NUCLEOTIDE SEQUENCE</scope>
    <source>
        <strain evidence="14">NBRC 103855</strain>
    </source>
</reference>
<comment type="subcellular location">
    <subcellularLocation>
        <location evidence="1">Membrane</location>
        <topology evidence="1">Multi-pass membrane protein</topology>
    </subcellularLocation>
</comment>
<feature type="transmembrane region" description="Helical" evidence="12">
    <location>
        <begin position="192"/>
        <end position="212"/>
    </location>
</feature>
<accession>A0ABQ5UB09</accession>
<dbReference type="PANTHER" id="PTHR46157:SF8">
    <property type="entry name" value="GLUTATHIONE-REGULATED POTASSIUM-EFFLUX SYSTEM PROTEIN"/>
    <property type="match status" value="1"/>
</dbReference>
<dbReference type="InterPro" id="IPR004771">
    <property type="entry name" value="K/H_exchanger"/>
</dbReference>
<dbReference type="SUPFAM" id="SSF51735">
    <property type="entry name" value="NAD(P)-binding Rossmann-fold domains"/>
    <property type="match status" value="1"/>
</dbReference>
<evidence type="ECO:0000256" key="5">
    <source>
        <dbReference type="ARBA" id="ARBA00022475"/>
    </source>
</evidence>
<feature type="transmembrane region" description="Helical" evidence="12">
    <location>
        <begin position="232"/>
        <end position="249"/>
    </location>
</feature>
<proteinExistence type="inferred from homology"/>
<keyword evidence="7 12" id="KW-0812">Transmembrane</keyword>
<feature type="domain" description="RCK N-terminal" evidence="13">
    <location>
        <begin position="414"/>
        <end position="530"/>
    </location>
</feature>
<keyword evidence="8" id="KW-0630">Potassium</keyword>
<sequence>MAGEAIGHAAEAASHGGIDLLPVVALLAAGVIAVPLFKRLGLGSVLGYLAAGLLLGPSGLEVINDPASVLHLAELGVVMFLFIIGLEMEPSRLWSLRKQIFGLGVIQVSICGLLLTGVGILLGFAPAVAFVFGMGFVLTSTAIVMQILGERGELSTDSGQRMVSILLLEDLAIVPLLAVVAILAPTGGEETLVTRLTGIAIALGAIGLLIFLGRRIMNPFFSLLASTKLREVMTAAALLVVLGAALLFQVSGLSMAMGAFLAGVLLSTSTFRHQLEADVEPFRGILLGLFFLAVGMSLGLATVWANWGIIALSVVAYMLVKAAAIYCIARVLKSSHGEALERAVLMGQGGEFAFVLYTTAATAGLIDAPTNAIFTATVIISMVLTPFFIIGLRYVMPKGETQSMEGVEKADGLSGKILIIGFGRFGQIASQPLLAMHHSVSIIDNDTEMVRVAAQIGFKVYYGDGTRLDILHAAGAGTADVILICTDKKEQTTRIAELLRDEFPLVRVMARAFDRGHAIELVKAGVEYQLRELFESALTFGGDVVQMLGATEEEAAEVVAGVRDRDRQRFELQLAGEDWTGQNLLLSNARDQAREGGVVLSEEAVEDSVAKSAQPAS</sequence>
<dbReference type="Pfam" id="PF00999">
    <property type="entry name" value="Na_H_Exchanger"/>
    <property type="match status" value="1"/>
</dbReference>
<dbReference type="RefSeq" id="WP_284388019.1">
    <property type="nucleotide sequence ID" value="NZ_BSNG01000001.1"/>
</dbReference>
<protein>
    <submittedName>
        <fullName evidence="14">Potassium efflux system protein</fullName>
    </submittedName>
</protein>